<dbReference type="AlphaFoldDB" id="A0AAV4WQ98"/>
<dbReference type="EMBL" id="BPLQ01014930">
    <property type="protein sequence ID" value="GIY84429.1"/>
    <property type="molecule type" value="Genomic_DNA"/>
</dbReference>
<organism evidence="1 2">
    <name type="scientific">Caerostris darwini</name>
    <dbReference type="NCBI Taxonomy" id="1538125"/>
    <lineage>
        <taxon>Eukaryota</taxon>
        <taxon>Metazoa</taxon>
        <taxon>Ecdysozoa</taxon>
        <taxon>Arthropoda</taxon>
        <taxon>Chelicerata</taxon>
        <taxon>Arachnida</taxon>
        <taxon>Araneae</taxon>
        <taxon>Araneomorphae</taxon>
        <taxon>Entelegynae</taxon>
        <taxon>Araneoidea</taxon>
        <taxon>Araneidae</taxon>
        <taxon>Caerostris</taxon>
    </lineage>
</organism>
<name>A0AAV4WQ98_9ARAC</name>
<protein>
    <submittedName>
        <fullName evidence="1">Uncharacterized protein</fullName>
    </submittedName>
</protein>
<proteinExistence type="predicted"/>
<dbReference type="Proteomes" id="UP001054837">
    <property type="component" value="Unassembled WGS sequence"/>
</dbReference>
<sequence>MSLKGVYSGTPVNIRLSGVPVRHCTPHKDLYLQEVSDRDFSIETSSTAFVLQANGTVPQQLTPEVCRTMHRPRHSSGGRTYTHLSLAESSKGCLIKIGCNSNGLFTSESPFYIWTNACKYDQSKILSK</sequence>
<evidence type="ECO:0000313" key="2">
    <source>
        <dbReference type="Proteomes" id="UP001054837"/>
    </source>
</evidence>
<comment type="caution">
    <text evidence="1">The sequence shown here is derived from an EMBL/GenBank/DDBJ whole genome shotgun (WGS) entry which is preliminary data.</text>
</comment>
<evidence type="ECO:0000313" key="1">
    <source>
        <dbReference type="EMBL" id="GIY84429.1"/>
    </source>
</evidence>
<accession>A0AAV4WQ98</accession>
<gene>
    <name evidence="1" type="ORF">CDAR_278701</name>
</gene>
<reference evidence="1 2" key="1">
    <citation type="submission" date="2021-06" db="EMBL/GenBank/DDBJ databases">
        <title>Caerostris darwini draft genome.</title>
        <authorList>
            <person name="Kono N."/>
            <person name="Arakawa K."/>
        </authorList>
    </citation>
    <scope>NUCLEOTIDE SEQUENCE [LARGE SCALE GENOMIC DNA]</scope>
</reference>
<keyword evidence="2" id="KW-1185">Reference proteome</keyword>